<feature type="domain" description="Type I restriction modification DNA specificity" evidence="4">
    <location>
        <begin position="23"/>
        <end position="167"/>
    </location>
</feature>
<evidence type="ECO:0000313" key="5">
    <source>
        <dbReference type="EMBL" id="AYV39031.1"/>
    </source>
</evidence>
<dbReference type="GO" id="GO:0009307">
    <property type="term" value="P:DNA restriction-modification system"/>
    <property type="evidence" value="ECO:0007669"/>
    <property type="project" value="UniProtKB-KW"/>
</dbReference>
<dbReference type="GO" id="GO:0003677">
    <property type="term" value="F:DNA binding"/>
    <property type="evidence" value="ECO:0007669"/>
    <property type="project" value="UniProtKB-KW"/>
</dbReference>
<dbReference type="InterPro" id="IPR052021">
    <property type="entry name" value="Type-I_RS_S_subunit"/>
</dbReference>
<keyword evidence="2" id="KW-0680">Restriction system</keyword>
<evidence type="ECO:0000259" key="4">
    <source>
        <dbReference type="Pfam" id="PF01420"/>
    </source>
</evidence>
<dbReference type="RefSeq" id="WP_123174012.1">
    <property type="nucleotide sequence ID" value="NZ_CAWPLW010000012.1"/>
</dbReference>
<feature type="domain" description="Type I restriction modification DNA specificity" evidence="4">
    <location>
        <begin position="195"/>
        <end position="340"/>
    </location>
</feature>
<dbReference type="PANTHER" id="PTHR30408">
    <property type="entry name" value="TYPE-1 RESTRICTION ENZYME ECOKI SPECIFICITY PROTEIN"/>
    <property type="match status" value="1"/>
</dbReference>
<proteinExistence type="inferred from homology"/>
<dbReference type="PANTHER" id="PTHR30408:SF12">
    <property type="entry name" value="TYPE I RESTRICTION ENZYME MJAVIII SPECIFICITY SUBUNIT"/>
    <property type="match status" value="1"/>
</dbReference>
<evidence type="ECO:0000256" key="3">
    <source>
        <dbReference type="ARBA" id="ARBA00023125"/>
    </source>
</evidence>
<dbReference type="Pfam" id="PF01420">
    <property type="entry name" value="Methylase_S"/>
    <property type="match status" value="2"/>
</dbReference>
<dbReference type="SUPFAM" id="SSF116734">
    <property type="entry name" value="DNA methylase specificity domain"/>
    <property type="match status" value="2"/>
</dbReference>
<dbReference type="CDD" id="cd17262">
    <property type="entry name" value="RMtype1_S_Aco12261I-TRD2-CR2"/>
    <property type="match status" value="1"/>
</dbReference>
<evidence type="ECO:0000313" key="6">
    <source>
        <dbReference type="Proteomes" id="UP000267614"/>
    </source>
</evidence>
<dbReference type="InterPro" id="IPR044946">
    <property type="entry name" value="Restrct_endonuc_typeI_TRD_sf"/>
</dbReference>
<accession>A0AAN1QH56</accession>
<dbReference type="REBASE" id="278729">
    <property type="entry name" value="S.Ave1837ORF20625P"/>
</dbReference>
<dbReference type="AlphaFoldDB" id="A0AAN1QH56"/>
<dbReference type="Gene3D" id="3.90.220.20">
    <property type="entry name" value="DNA methylase specificity domains"/>
    <property type="match status" value="2"/>
</dbReference>
<protein>
    <recommendedName>
        <fullName evidence="4">Type I restriction modification DNA specificity domain-containing protein</fullName>
    </recommendedName>
</protein>
<gene>
    <name evidence="5" type="ORF">EFI48_20630</name>
</gene>
<evidence type="ECO:0000256" key="2">
    <source>
        <dbReference type="ARBA" id="ARBA00022747"/>
    </source>
</evidence>
<name>A0AAN1QH56_AERVE</name>
<evidence type="ECO:0000256" key="1">
    <source>
        <dbReference type="ARBA" id="ARBA00010923"/>
    </source>
</evidence>
<reference evidence="5 6" key="1">
    <citation type="submission" date="2018-11" db="EMBL/GenBank/DDBJ databases">
        <title>Complete genome sequence of multidrug-resistant Aeromonas veronii strain MS-18-37.</title>
        <authorList>
            <person name="Abdelhamed H."/>
            <person name="Lawrence M."/>
            <person name="Waldbieser G."/>
        </authorList>
    </citation>
    <scope>NUCLEOTIDE SEQUENCE [LARGE SCALE GENOMIC DNA]</scope>
    <source>
        <strain evidence="5 6">MS-18-37</strain>
    </source>
</reference>
<dbReference type="Proteomes" id="UP000267614">
    <property type="component" value="Chromosome"/>
</dbReference>
<dbReference type="EMBL" id="CP033604">
    <property type="protein sequence ID" value="AYV39031.1"/>
    <property type="molecule type" value="Genomic_DNA"/>
</dbReference>
<comment type="similarity">
    <text evidence="1">Belongs to the type-I restriction system S methylase family.</text>
</comment>
<keyword evidence="3" id="KW-0238">DNA-binding</keyword>
<dbReference type="InterPro" id="IPR000055">
    <property type="entry name" value="Restrct_endonuc_typeI_TRD"/>
</dbReference>
<sequence>MMLRACDFDKSWPIVSLDKAVDFLDNLRKPIKASERTEGDFIYYGANGPQGTIDDYIFDEPLILLAEDGGHFGNPNRDIAYIANGKYWVNNHAHVLKPKDGVDINFLYRVLQRYDVTPYIKGATRAKLTKGDASKILIPVPSPEVQKRIAAILDKADAIRQKRQQAIALADDFLRSVFLDMFGDPVTNPKGCKLLPMTEVFHIKTGKLNSNAEVKSGVYPFFTCAKEVYRIDHYAFDQEALLLAGNNAQADYDVKHYIGKFNAYQRTYVLSLKNENWSYPFFKFALEFQLSNLKNSSKGSNTKYITMEIMSRTMLPSPSPSEQSEFATYFKQQMDMRNILDKSQQESNALFNSLSQKAFSGQL</sequence>
<organism evidence="5 6">
    <name type="scientific">Aeromonas veronii</name>
    <dbReference type="NCBI Taxonomy" id="654"/>
    <lineage>
        <taxon>Bacteria</taxon>
        <taxon>Pseudomonadati</taxon>
        <taxon>Pseudomonadota</taxon>
        <taxon>Gammaproteobacteria</taxon>
        <taxon>Aeromonadales</taxon>
        <taxon>Aeromonadaceae</taxon>
        <taxon>Aeromonas</taxon>
    </lineage>
</organism>